<reference evidence="2 3" key="1">
    <citation type="journal article" date="2017" name="Environ. Microbiol.">
        <title>Decay of the glycolytic pathway and adaptation to intranuclear parasitism within Enterocytozoonidae microsporidia.</title>
        <authorList>
            <person name="Wiredu Boakye D."/>
            <person name="Jaroenlak P."/>
            <person name="Prachumwat A."/>
            <person name="Williams T.A."/>
            <person name="Bateman K.S."/>
            <person name="Itsathitphaisarn O."/>
            <person name="Sritunyalucksana K."/>
            <person name="Paszkiewicz K.H."/>
            <person name="Moore K.A."/>
            <person name="Stentiford G.D."/>
            <person name="Williams B.A."/>
        </authorList>
    </citation>
    <scope>NUCLEOTIDE SEQUENCE [LARGE SCALE GENOMIC DNA]</scope>
    <source>
        <strain evidence="2 3">GB1</strain>
    </source>
</reference>
<feature type="region of interest" description="Disordered" evidence="1">
    <location>
        <begin position="432"/>
        <end position="452"/>
    </location>
</feature>
<organism evidence="2 3">
    <name type="scientific">Hepatospora eriocheir</name>
    <dbReference type="NCBI Taxonomy" id="1081669"/>
    <lineage>
        <taxon>Eukaryota</taxon>
        <taxon>Fungi</taxon>
        <taxon>Fungi incertae sedis</taxon>
        <taxon>Microsporidia</taxon>
        <taxon>Hepatosporidae</taxon>
        <taxon>Hepatospora</taxon>
    </lineage>
</organism>
<dbReference type="VEuPathDB" id="MicrosporidiaDB:HERIO_2110"/>
<gene>
    <name evidence="2" type="ORF">HERIO_2110</name>
</gene>
<keyword evidence="3" id="KW-1185">Reference proteome</keyword>
<feature type="region of interest" description="Disordered" evidence="1">
    <location>
        <begin position="59"/>
        <end position="81"/>
    </location>
</feature>
<feature type="compositionally biased region" description="Gly residues" evidence="1">
    <location>
        <begin position="552"/>
        <end position="572"/>
    </location>
</feature>
<proteinExistence type="predicted"/>
<dbReference type="EMBL" id="LVKB01000158">
    <property type="protein sequence ID" value="ORD95904.1"/>
    <property type="molecule type" value="Genomic_DNA"/>
</dbReference>
<evidence type="ECO:0000313" key="3">
    <source>
        <dbReference type="Proteomes" id="UP000192356"/>
    </source>
</evidence>
<sequence>MMKSPVEEYVQTASKFIEDAAKDESIRKIINENLANQIQDYEERNLIIEKAKEEARIEIEKKREEEQEGTKGNIETDQDVFDKIQDEDIEVRAHEEAGVEQKRQDYIDTAMEKATTNVLAAGGDPVEARKEAEITEQTIRAAYDDEDSKNEKVIEDQLRNVKHDKEFAPHAAKAHKSDFMETPSTVDRIIDQNHIEAEEEAMKEIKKQTDPKEEAGVIYDVKDSSGVEKIENRVLKLPIEHPTHFSPRTDEEQEIVDYKNAMEEATRNTITSVKPNSGQIISYETMGDGEKDYLNLGPNFDKLVVEKGTIYMSPESYQEEVDAGKDMSAFVEDIDKETGRAIYKATIEDPLEIQVAKDGEMVKTLIGRNPNEVIDLSKASSIEIEKGESRGTPWGTYATDFKKPVVTTPEKVTPPSFQTLTNEEMEEIRDVAQKESDDSQTTVTKSLSTDGSEVVRTKAPFGISQILTPEEAKEQIGESRLDKEITETKDFEFDVARREKITSTDPKEIYEQEVISNVISEQEKEKEKEKEENAIQKEMSDVETTTTTTTIEGGGGSGLTSGGGSSTTGGGSSSETTTTIIGGGGEPGTKTGDGSSSTTTTTTITFGSGPDAPKKSTVGFSDTSPITNHEIPLLKDVKENGESEVDPSNKQLHPSRDYNDFPKLLRDQLHKNPEERAQRLGIPKSTYLKNLDDLTPADMSGVVDSFTKLSNLNNNDSQNCLGLADNLSKWYPKIKQVFGDKTNPMINEMARAFSELVSNPNPFLLNDFGVYNVGLDVVRGPDGTIIGYNPIFNSPSVGNTIGYGGEPAMCLFAKSIQSTFPTYSYPNQAQLK</sequence>
<name>A0A1X0Q862_9MICR</name>
<feature type="compositionally biased region" description="Low complexity" evidence="1">
    <location>
        <begin position="588"/>
        <end position="609"/>
    </location>
</feature>
<dbReference type="VEuPathDB" id="MicrosporidiaDB:A0H76_69"/>
<dbReference type="OrthoDB" id="2190813at2759"/>
<feature type="compositionally biased region" description="Basic and acidic residues" evidence="1">
    <location>
        <begin position="59"/>
        <end position="69"/>
    </location>
</feature>
<dbReference type="Proteomes" id="UP000192356">
    <property type="component" value="Unassembled WGS sequence"/>
</dbReference>
<evidence type="ECO:0000313" key="2">
    <source>
        <dbReference type="EMBL" id="ORD95904.1"/>
    </source>
</evidence>
<comment type="caution">
    <text evidence="2">The sequence shown here is derived from an EMBL/GenBank/DDBJ whole genome shotgun (WGS) entry which is preliminary data.</text>
</comment>
<feature type="region of interest" description="Disordered" evidence="1">
    <location>
        <begin position="520"/>
        <end position="630"/>
    </location>
</feature>
<feature type="compositionally biased region" description="Polar residues" evidence="1">
    <location>
        <begin position="618"/>
        <end position="627"/>
    </location>
</feature>
<feature type="compositionally biased region" description="Polar residues" evidence="1">
    <location>
        <begin position="439"/>
        <end position="451"/>
    </location>
</feature>
<dbReference type="AlphaFoldDB" id="A0A1X0Q862"/>
<feature type="compositionally biased region" description="Basic and acidic residues" evidence="1">
    <location>
        <begin position="521"/>
        <end position="540"/>
    </location>
</feature>
<feature type="region of interest" description="Disordered" evidence="1">
    <location>
        <begin position="638"/>
        <end position="657"/>
    </location>
</feature>
<protein>
    <submittedName>
        <fullName evidence="2">Uncharacterized protein</fullName>
    </submittedName>
</protein>
<accession>A0A1X0Q862</accession>
<evidence type="ECO:0000256" key="1">
    <source>
        <dbReference type="SAM" id="MobiDB-lite"/>
    </source>
</evidence>